<dbReference type="InterPro" id="IPR023346">
    <property type="entry name" value="Lysozyme-like_dom_sf"/>
</dbReference>
<gene>
    <name evidence="5" type="ORF">E9229_002159</name>
</gene>
<dbReference type="AlphaFoldDB" id="A0A839QHW0"/>
<dbReference type="GO" id="GO:0016787">
    <property type="term" value="F:hydrolase activity"/>
    <property type="evidence" value="ECO:0007669"/>
    <property type="project" value="UniProtKB-KW"/>
</dbReference>
<reference evidence="5 6" key="1">
    <citation type="submission" date="2020-08" db="EMBL/GenBank/DDBJ databases">
        <title>Sequencing the genomes of 1000 actinobacteria strains.</title>
        <authorList>
            <person name="Klenk H.-P."/>
        </authorList>
    </citation>
    <scope>NUCLEOTIDE SEQUENCE [LARGE SCALE GENOMIC DNA]</scope>
    <source>
        <strain evidence="5 6">DSM 22826</strain>
    </source>
</reference>
<dbReference type="PANTHER" id="PTHR39160:SF4">
    <property type="entry name" value="RESUSCITATION-PROMOTING FACTOR RPFB"/>
    <property type="match status" value="1"/>
</dbReference>
<dbReference type="Gene3D" id="2.20.230.10">
    <property type="entry name" value="Resuscitation-promoting factor rpfb"/>
    <property type="match status" value="1"/>
</dbReference>
<organism evidence="5 6">
    <name type="scientific">Paeniglutamicibacter cryotolerans</name>
    <dbReference type="NCBI Taxonomy" id="670079"/>
    <lineage>
        <taxon>Bacteria</taxon>
        <taxon>Bacillati</taxon>
        <taxon>Actinomycetota</taxon>
        <taxon>Actinomycetes</taxon>
        <taxon>Micrococcales</taxon>
        <taxon>Micrococcaceae</taxon>
        <taxon>Paeniglutamicibacter</taxon>
    </lineage>
</organism>
<dbReference type="PROSITE" id="PS51109">
    <property type="entry name" value="G5"/>
    <property type="match status" value="1"/>
</dbReference>
<dbReference type="Pfam" id="PF06737">
    <property type="entry name" value="Transglycosylas"/>
    <property type="match status" value="1"/>
</dbReference>
<sequence length="377" mass="39173">MQTVLKNRWFKLGAQATVLTALILGLVTFVGGGKTIALTIDGQTQSVDTRAKTVADVLAASEVILDEDDVVSPALDAPAENGGVIEVSRNKAVKVSIDGVDRVVHTTGLTVADVVEQLKLDQGADIDKGNAMQLASLSAPIEISTPKAVTITADGKKKKTTTTAATVAEALAEADVTLGQKDKLSVKASAAIAEGLEVKVIRVKTVKVTETEVIAKGEDKVKDKALLIGSTKVLEPGQDGERTLTYAVITHDGKQVSKKLTDTKVTTKAEDRTVAVGTKAKPTPAKSKRVSTPGSVSGAWAGLAKCESGGNWAANTGNGYYGGLQFSASSWRGAGGTKYAALPHLATPAQQIATAEKLRSNGGWGHWPHCSSKLGLR</sequence>
<evidence type="ECO:0000259" key="4">
    <source>
        <dbReference type="PROSITE" id="PS51109"/>
    </source>
</evidence>
<evidence type="ECO:0000313" key="6">
    <source>
        <dbReference type="Proteomes" id="UP000523000"/>
    </source>
</evidence>
<evidence type="ECO:0000256" key="1">
    <source>
        <dbReference type="ARBA" id="ARBA00010830"/>
    </source>
</evidence>
<dbReference type="Gene3D" id="1.10.530.10">
    <property type="match status" value="1"/>
</dbReference>
<dbReference type="EMBL" id="JACHVS010000001">
    <property type="protein sequence ID" value="MBB2995968.1"/>
    <property type="molecule type" value="Genomic_DNA"/>
</dbReference>
<feature type="domain" description="G5" evidence="4">
    <location>
        <begin position="200"/>
        <end position="280"/>
    </location>
</feature>
<protein>
    <submittedName>
        <fullName evidence="5">Uncharacterized protein YabE (DUF348 family)</fullName>
    </submittedName>
</protein>
<comment type="similarity">
    <text evidence="1">Belongs to the transglycosylase family. Rpf subfamily.</text>
</comment>
<dbReference type="CDD" id="cd13925">
    <property type="entry name" value="RPF"/>
    <property type="match status" value="1"/>
</dbReference>
<dbReference type="SUPFAM" id="SSF53955">
    <property type="entry name" value="Lysozyme-like"/>
    <property type="match status" value="1"/>
</dbReference>
<dbReference type="Pfam" id="PF03990">
    <property type="entry name" value="DUF348"/>
    <property type="match status" value="3"/>
</dbReference>
<evidence type="ECO:0000256" key="2">
    <source>
        <dbReference type="ARBA" id="ARBA00022729"/>
    </source>
</evidence>
<proteinExistence type="inferred from homology"/>
<dbReference type="InterPro" id="IPR007137">
    <property type="entry name" value="DUF348"/>
</dbReference>
<dbReference type="Pfam" id="PF07501">
    <property type="entry name" value="G5"/>
    <property type="match status" value="1"/>
</dbReference>
<name>A0A839QHW0_9MICC</name>
<comment type="caution">
    <text evidence="5">The sequence shown here is derived from an EMBL/GenBank/DDBJ whole genome shotgun (WGS) entry which is preliminary data.</text>
</comment>
<dbReference type="RefSeq" id="WP_183511158.1">
    <property type="nucleotide sequence ID" value="NZ_BAABGK010000042.1"/>
</dbReference>
<dbReference type="InterPro" id="IPR051933">
    <property type="entry name" value="Resuscitation_pf_RpfB"/>
</dbReference>
<accession>A0A839QHW0</accession>
<evidence type="ECO:0000256" key="3">
    <source>
        <dbReference type="ARBA" id="ARBA00022801"/>
    </source>
</evidence>
<dbReference type="Proteomes" id="UP000523000">
    <property type="component" value="Unassembled WGS sequence"/>
</dbReference>
<dbReference type="InterPro" id="IPR011098">
    <property type="entry name" value="G5_dom"/>
</dbReference>
<keyword evidence="2" id="KW-0732">Signal</keyword>
<keyword evidence="3" id="KW-0378">Hydrolase</keyword>
<dbReference type="SMART" id="SM01208">
    <property type="entry name" value="G5"/>
    <property type="match status" value="1"/>
</dbReference>
<keyword evidence="6" id="KW-1185">Reference proteome</keyword>
<dbReference type="PANTHER" id="PTHR39160">
    <property type="entry name" value="CELL WALL-BINDING PROTEIN YOCH"/>
    <property type="match status" value="1"/>
</dbReference>
<evidence type="ECO:0000313" key="5">
    <source>
        <dbReference type="EMBL" id="MBB2995968.1"/>
    </source>
</evidence>
<dbReference type="InterPro" id="IPR010618">
    <property type="entry name" value="RPF"/>
</dbReference>